<dbReference type="OMA" id="HERSHCS"/>
<evidence type="ECO:0000313" key="2">
    <source>
        <dbReference type="EMBL" id="KYP40592.1"/>
    </source>
</evidence>
<evidence type="ECO:0000256" key="1">
    <source>
        <dbReference type="SAM" id="SignalP"/>
    </source>
</evidence>
<dbReference type="EMBL" id="KQ483826">
    <property type="protein sequence ID" value="KYP40592.1"/>
    <property type="molecule type" value="Genomic_DNA"/>
</dbReference>
<dbReference type="Proteomes" id="UP000075243">
    <property type="component" value="Unassembled WGS sequence"/>
</dbReference>
<sequence>MSLIIFFFVLQLFACSRLSLANEGREHCLITPRPIMNMGAVLDLESIMGKQQKIAMEIAVQEFNNLSCSKMHLIVQNSRGNSARAIASGNVLFTNFLFHEC</sequence>
<accession>A0A151RDC8</accession>
<name>A0A151RDC8_CAJCA</name>
<reference evidence="2" key="1">
    <citation type="journal article" date="2012" name="Nat. Biotechnol.">
        <title>Draft genome sequence of pigeonpea (Cajanus cajan), an orphan legume crop of resource-poor farmers.</title>
        <authorList>
            <person name="Varshney R.K."/>
            <person name="Chen W."/>
            <person name="Li Y."/>
            <person name="Bharti A.K."/>
            <person name="Saxena R.K."/>
            <person name="Schlueter J.A."/>
            <person name="Donoghue M.T."/>
            <person name="Azam S."/>
            <person name="Fan G."/>
            <person name="Whaley A.M."/>
            <person name="Farmer A.D."/>
            <person name="Sheridan J."/>
            <person name="Iwata A."/>
            <person name="Tuteja R."/>
            <person name="Penmetsa R.V."/>
            <person name="Wu W."/>
            <person name="Upadhyaya H.D."/>
            <person name="Yang S.P."/>
            <person name="Shah T."/>
            <person name="Saxena K.B."/>
            <person name="Michael T."/>
            <person name="McCombie W.R."/>
            <person name="Yang B."/>
            <person name="Zhang G."/>
            <person name="Yang H."/>
            <person name="Wang J."/>
            <person name="Spillane C."/>
            <person name="Cook D.R."/>
            <person name="May G.D."/>
            <person name="Xu X."/>
            <person name="Jackson S.A."/>
        </authorList>
    </citation>
    <scope>NUCLEOTIDE SEQUENCE [LARGE SCALE GENOMIC DNA]</scope>
</reference>
<protein>
    <submittedName>
        <fullName evidence="2">Uncharacterized protein</fullName>
    </submittedName>
</protein>
<proteinExistence type="predicted"/>
<evidence type="ECO:0000313" key="3">
    <source>
        <dbReference type="Proteomes" id="UP000075243"/>
    </source>
</evidence>
<dbReference type="Gramene" id="C.cajan_35016.t">
    <property type="protein sequence ID" value="C.cajan_35016.t.cds1"/>
    <property type="gene ID" value="C.cajan_35016"/>
</dbReference>
<feature type="signal peptide" evidence="1">
    <location>
        <begin position="1"/>
        <end position="21"/>
    </location>
</feature>
<dbReference type="AlphaFoldDB" id="A0A151RDC8"/>
<feature type="chain" id="PRO_5007587859" evidence="1">
    <location>
        <begin position="22"/>
        <end position="101"/>
    </location>
</feature>
<keyword evidence="1" id="KW-0732">Signal</keyword>
<gene>
    <name evidence="2" type="ORF">KK1_038076</name>
</gene>
<organism evidence="2 3">
    <name type="scientific">Cajanus cajan</name>
    <name type="common">Pigeon pea</name>
    <name type="synonym">Cajanus indicus</name>
    <dbReference type="NCBI Taxonomy" id="3821"/>
    <lineage>
        <taxon>Eukaryota</taxon>
        <taxon>Viridiplantae</taxon>
        <taxon>Streptophyta</taxon>
        <taxon>Embryophyta</taxon>
        <taxon>Tracheophyta</taxon>
        <taxon>Spermatophyta</taxon>
        <taxon>Magnoliopsida</taxon>
        <taxon>eudicotyledons</taxon>
        <taxon>Gunneridae</taxon>
        <taxon>Pentapetalae</taxon>
        <taxon>rosids</taxon>
        <taxon>fabids</taxon>
        <taxon>Fabales</taxon>
        <taxon>Fabaceae</taxon>
        <taxon>Papilionoideae</taxon>
        <taxon>50 kb inversion clade</taxon>
        <taxon>NPAAA clade</taxon>
        <taxon>indigoferoid/millettioid clade</taxon>
        <taxon>Phaseoleae</taxon>
        <taxon>Cajanus</taxon>
    </lineage>
</organism>
<keyword evidence="3" id="KW-1185">Reference proteome</keyword>